<dbReference type="EMBL" id="LJIG01009090">
    <property type="protein sequence ID" value="KRT83776.1"/>
    <property type="molecule type" value="Genomic_DNA"/>
</dbReference>
<evidence type="ECO:0000313" key="1">
    <source>
        <dbReference type="EMBL" id="KRT83776.1"/>
    </source>
</evidence>
<reference evidence="1 2" key="1">
    <citation type="submission" date="2015-09" db="EMBL/GenBank/DDBJ databases">
        <title>Draft genome of the scarab beetle Oryctes borbonicus.</title>
        <authorList>
            <person name="Meyer J.M."/>
            <person name="Markov G.V."/>
            <person name="Baskaran P."/>
            <person name="Herrmann M."/>
            <person name="Sommer R.J."/>
            <person name="Roedelsperger C."/>
        </authorList>
    </citation>
    <scope>NUCLEOTIDE SEQUENCE [LARGE SCALE GENOMIC DNA]</scope>
    <source>
        <strain evidence="1">OB123</strain>
        <tissue evidence="1">Whole animal</tissue>
    </source>
</reference>
<evidence type="ECO:0000313" key="2">
    <source>
        <dbReference type="Proteomes" id="UP000051574"/>
    </source>
</evidence>
<dbReference type="AlphaFoldDB" id="A0A0T6B8V8"/>
<organism evidence="1 2">
    <name type="scientific">Oryctes borbonicus</name>
    <dbReference type="NCBI Taxonomy" id="1629725"/>
    <lineage>
        <taxon>Eukaryota</taxon>
        <taxon>Metazoa</taxon>
        <taxon>Ecdysozoa</taxon>
        <taxon>Arthropoda</taxon>
        <taxon>Hexapoda</taxon>
        <taxon>Insecta</taxon>
        <taxon>Pterygota</taxon>
        <taxon>Neoptera</taxon>
        <taxon>Endopterygota</taxon>
        <taxon>Coleoptera</taxon>
        <taxon>Polyphaga</taxon>
        <taxon>Scarabaeiformia</taxon>
        <taxon>Scarabaeidae</taxon>
        <taxon>Dynastinae</taxon>
        <taxon>Oryctes</taxon>
    </lineage>
</organism>
<sequence length="145" mass="17055">MQNCWGSSKCCFVKSTLLCNLVTRCTNLYNFNFSQSSCFRFVSRKFFRLISRGNRNGKIMKKCNYVGPMTVKQMRALFSALQDYDVHDTATIGNVNFTQKFKLKDIIRYFQEIQNPRQVVNDVWENLYYGENGEEAIDYPMQMDV</sequence>
<gene>
    <name evidence="1" type="ORF">AMK59_3605</name>
</gene>
<name>A0A0T6B8V8_9SCAR</name>
<accession>A0A0T6B8V8</accession>
<dbReference type="OrthoDB" id="10257471at2759"/>
<protein>
    <submittedName>
        <fullName evidence="1">Uncharacterized protein</fullName>
    </submittedName>
</protein>
<proteinExistence type="predicted"/>
<comment type="caution">
    <text evidence="1">The sequence shown here is derived from an EMBL/GenBank/DDBJ whole genome shotgun (WGS) entry which is preliminary data.</text>
</comment>
<dbReference type="Proteomes" id="UP000051574">
    <property type="component" value="Unassembled WGS sequence"/>
</dbReference>
<keyword evidence="2" id="KW-1185">Reference proteome</keyword>